<keyword evidence="7 13" id="KW-0067">ATP-binding</keyword>
<evidence type="ECO:0000256" key="6">
    <source>
        <dbReference type="ARBA" id="ARBA00022777"/>
    </source>
</evidence>
<comment type="catalytic activity">
    <reaction evidence="12">
        <text>L-seryl-[protein] + ATP = O-phospho-L-seryl-[protein] + ADP + H(+)</text>
        <dbReference type="Rhea" id="RHEA:17989"/>
        <dbReference type="Rhea" id="RHEA-COMP:9863"/>
        <dbReference type="Rhea" id="RHEA-COMP:11604"/>
        <dbReference type="ChEBI" id="CHEBI:15378"/>
        <dbReference type="ChEBI" id="CHEBI:29999"/>
        <dbReference type="ChEBI" id="CHEBI:30616"/>
        <dbReference type="ChEBI" id="CHEBI:83421"/>
        <dbReference type="ChEBI" id="CHEBI:456216"/>
        <dbReference type="EC" id="2.7.11.1"/>
    </reaction>
</comment>
<evidence type="ECO:0000256" key="7">
    <source>
        <dbReference type="ARBA" id="ARBA00022840"/>
    </source>
</evidence>
<evidence type="ECO:0000256" key="10">
    <source>
        <dbReference type="ARBA" id="ARBA00037982"/>
    </source>
</evidence>
<proteinExistence type="inferred from homology"/>
<dbReference type="SMART" id="SM00220">
    <property type="entry name" value="S_TKc"/>
    <property type="match status" value="1"/>
</dbReference>
<keyword evidence="8" id="KW-0460">Magnesium</keyword>
<evidence type="ECO:0000256" key="3">
    <source>
        <dbReference type="ARBA" id="ARBA00022679"/>
    </source>
</evidence>
<dbReference type="PROSITE" id="PS50011">
    <property type="entry name" value="PROTEIN_KINASE_DOM"/>
    <property type="match status" value="1"/>
</dbReference>
<dbReference type="GO" id="GO:0005737">
    <property type="term" value="C:cytoplasm"/>
    <property type="evidence" value="ECO:0007669"/>
    <property type="project" value="TreeGrafter"/>
</dbReference>
<keyword evidence="6" id="KW-0418">Kinase</keyword>
<dbReference type="SUPFAM" id="SSF56112">
    <property type="entry name" value="Protein kinase-like (PK-like)"/>
    <property type="match status" value="1"/>
</dbReference>
<gene>
    <name evidence="15" type="primary">RvY_07851-1</name>
    <name evidence="15" type="synonym">RvY_07851.1</name>
    <name evidence="15" type="ORF">RvY_07851</name>
</gene>
<dbReference type="InterPro" id="IPR017441">
    <property type="entry name" value="Protein_kinase_ATP_BS"/>
</dbReference>
<evidence type="ECO:0000256" key="9">
    <source>
        <dbReference type="ARBA" id="ARBA00023306"/>
    </source>
</evidence>
<dbReference type="GO" id="GO:0005634">
    <property type="term" value="C:nucleus"/>
    <property type="evidence" value="ECO:0007669"/>
    <property type="project" value="TreeGrafter"/>
</dbReference>
<evidence type="ECO:0000256" key="11">
    <source>
        <dbReference type="ARBA" id="ARBA00047899"/>
    </source>
</evidence>
<dbReference type="STRING" id="947166.A0A1D1V3P8"/>
<dbReference type="AlphaFoldDB" id="A0A1D1V3P8"/>
<accession>A0A1D1V3P8</accession>
<evidence type="ECO:0000256" key="4">
    <source>
        <dbReference type="ARBA" id="ARBA00022723"/>
    </source>
</evidence>
<organism evidence="15 16">
    <name type="scientific">Ramazzottius varieornatus</name>
    <name type="common">Water bear</name>
    <name type="synonym">Tardigrade</name>
    <dbReference type="NCBI Taxonomy" id="947166"/>
    <lineage>
        <taxon>Eukaryota</taxon>
        <taxon>Metazoa</taxon>
        <taxon>Ecdysozoa</taxon>
        <taxon>Tardigrada</taxon>
        <taxon>Eutardigrada</taxon>
        <taxon>Parachela</taxon>
        <taxon>Hypsibioidea</taxon>
        <taxon>Ramazzottiidae</taxon>
        <taxon>Ramazzottius</taxon>
    </lineage>
</organism>
<keyword evidence="16" id="KW-1185">Reference proteome</keyword>
<keyword evidence="4" id="KW-0479">Metal-binding</keyword>
<reference evidence="15 16" key="1">
    <citation type="journal article" date="2016" name="Nat. Commun.">
        <title>Extremotolerant tardigrade genome and improved radiotolerance of human cultured cells by tardigrade-unique protein.</title>
        <authorList>
            <person name="Hashimoto T."/>
            <person name="Horikawa D.D."/>
            <person name="Saito Y."/>
            <person name="Kuwahara H."/>
            <person name="Kozuka-Hata H."/>
            <person name="Shin-I T."/>
            <person name="Minakuchi Y."/>
            <person name="Ohishi K."/>
            <person name="Motoyama A."/>
            <person name="Aizu T."/>
            <person name="Enomoto A."/>
            <person name="Kondo K."/>
            <person name="Tanaka S."/>
            <person name="Hara Y."/>
            <person name="Koshikawa S."/>
            <person name="Sagara H."/>
            <person name="Miura T."/>
            <person name="Yokobori S."/>
            <person name="Miyagawa K."/>
            <person name="Suzuki Y."/>
            <person name="Kubo T."/>
            <person name="Oyama M."/>
            <person name="Kohara Y."/>
            <person name="Fujiyama A."/>
            <person name="Arakawa K."/>
            <person name="Katayama T."/>
            <person name="Toyoda A."/>
            <person name="Kunieda T."/>
        </authorList>
    </citation>
    <scope>NUCLEOTIDE SEQUENCE [LARGE SCALE GENOMIC DNA]</scope>
    <source>
        <strain evidence="15 16">YOKOZUNA-1</strain>
    </source>
</reference>
<protein>
    <recommendedName>
        <fullName evidence="1">non-specific serine/threonine protein kinase</fullName>
        <ecNumber evidence="1">2.7.11.1</ecNumber>
    </recommendedName>
</protein>
<evidence type="ECO:0000313" key="15">
    <source>
        <dbReference type="EMBL" id="GAU96399.1"/>
    </source>
</evidence>
<comment type="catalytic activity">
    <reaction evidence="11">
        <text>L-threonyl-[protein] + ATP = O-phospho-L-threonyl-[protein] + ADP + H(+)</text>
        <dbReference type="Rhea" id="RHEA:46608"/>
        <dbReference type="Rhea" id="RHEA-COMP:11060"/>
        <dbReference type="Rhea" id="RHEA-COMP:11605"/>
        <dbReference type="ChEBI" id="CHEBI:15378"/>
        <dbReference type="ChEBI" id="CHEBI:30013"/>
        <dbReference type="ChEBI" id="CHEBI:30616"/>
        <dbReference type="ChEBI" id="CHEBI:61977"/>
        <dbReference type="ChEBI" id="CHEBI:456216"/>
        <dbReference type="EC" id="2.7.11.1"/>
    </reaction>
</comment>
<dbReference type="InterPro" id="IPR008271">
    <property type="entry name" value="Ser/Thr_kinase_AS"/>
</dbReference>
<dbReference type="GO" id="GO:0004674">
    <property type="term" value="F:protein serine/threonine kinase activity"/>
    <property type="evidence" value="ECO:0007669"/>
    <property type="project" value="UniProtKB-KW"/>
</dbReference>
<dbReference type="EMBL" id="BDGG01000003">
    <property type="protein sequence ID" value="GAU96399.1"/>
    <property type="molecule type" value="Genomic_DNA"/>
</dbReference>
<dbReference type="PROSITE" id="PS00108">
    <property type="entry name" value="PROTEIN_KINASE_ST"/>
    <property type="match status" value="1"/>
</dbReference>
<name>A0A1D1V3P8_RAMVA</name>
<evidence type="ECO:0000259" key="14">
    <source>
        <dbReference type="PROSITE" id="PS50011"/>
    </source>
</evidence>
<evidence type="ECO:0000256" key="1">
    <source>
        <dbReference type="ARBA" id="ARBA00012513"/>
    </source>
</evidence>
<dbReference type="GO" id="GO:0046872">
    <property type="term" value="F:metal ion binding"/>
    <property type="evidence" value="ECO:0007669"/>
    <property type="project" value="UniProtKB-KW"/>
</dbReference>
<dbReference type="InterPro" id="IPR050339">
    <property type="entry name" value="CC_SR_Kinase"/>
</dbReference>
<keyword evidence="2" id="KW-0723">Serine/threonine-protein kinase</keyword>
<dbReference type="Gene3D" id="3.30.200.20">
    <property type="entry name" value="Phosphorylase Kinase, domain 1"/>
    <property type="match status" value="1"/>
</dbReference>
<keyword evidence="3" id="KW-0808">Transferase</keyword>
<keyword evidence="9" id="KW-0131">Cell cycle</keyword>
<dbReference type="PROSITE" id="PS00107">
    <property type="entry name" value="PROTEIN_KINASE_ATP"/>
    <property type="match status" value="1"/>
</dbReference>
<dbReference type="PANTHER" id="PTHR11042:SF183">
    <property type="entry name" value="MEMBRANE-ASSOCIATED TYROSINE- AND THREONINE-SPECIFIC CDC2-INHIBITORY KINASE"/>
    <property type="match status" value="1"/>
</dbReference>
<evidence type="ECO:0000256" key="5">
    <source>
        <dbReference type="ARBA" id="ARBA00022741"/>
    </source>
</evidence>
<dbReference type="GO" id="GO:0051321">
    <property type="term" value="P:meiotic cell cycle"/>
    <property type="evidence" value="ECO:0007669"/>
    <property type="project" value="TreeGrafter"/>
</dbReference>
<comment type="similarity">
    <text evidence="10">Belongs to the protein kinase superfamily. Ser/Thr protein kinase family. GCN2 subfamily.</text>
</comment>
<dbReference type="Gene3D" id="1.10.510.10">
    <property type="entry name" value="Transferase(Phosphotransferase) domain 1"/>
    <property type="match status" value="1"/>
</dbReference>
<comment type="caution">
    <text evidence="15">The sequence shown here is derived from an EMBL/GenBank/DDBJ whole genome shotgun (WGS) entry which is preliminary data.</text>
</comment>
<feature type="binding site" evidence="13">
    <location>
        <position position="167"/>
    </location>
    <ligand>
        <name>ATP</name>
        <dbReference type="ChEBI" id="CHEBI:30616"/>
    </ligand>
</feature>
<feature type="domain" description="Protein kinase" evidence="14">
    <location>
        <begin position="138"/>
        <end position="397"/>
    </location>
</feature>
<dbReference type="GO" id="GO:0110031">
    <property type="term" value="P:negative regulation of G2/MI transition of meiotic cell cycle"/>
    <property type="evidence" value="ECO:0007669"/>
    <property type="project" value="TreeGrafter"/>
</dbReference>
<sequence length="597" mass="67743">MPVPEDSHLLKSSSVAPVVNGRKASVGFLRTSSPDWEEDPELLLVKEGALADGKDEYTADLFKFKHSRRLSNPTTEKRASQRKMANLEKFLTSVKKSARLSQYDAQGFHSLSTAKKYTGFIDNSSLQDLSVGYFEKEFDIIERIGFGDFAEVFKVRWKRNNEIYALKRSINRYASCFGNEDPEHDQLRWMNEMFIHCAISDHPNVVECVQCWEESGYFHIQMEYLPERLDTYAAAHYPLSQTALWNIFTDLLLALDHIHSKQFCHLDVKPENIFLDHHGVTKLGDFSLITIPDSDHKDGGDARYMPLEALESRNLGFSCDVFSLGMTMLELCTDIQLDGHGPQWRKLREGNLPSQIEERIPASMKQIIRQMLSRSPKLRPRPRSLLRCDAVKYHVFTRKLHHMSLPLLKLQDCAMSVVSSVFTFGRKWVSGIFWPKRTPERPTTPPPTIGFAEHALRHNFTAGVAKVSARSPSVDIQPETLSFHYPEDGFSRNGMNGTGNLNTSMVVEPETSFADADDSLLSMSFMETLQDEMGDHLREESLICSGLVNETGNFSPSMSTRSNLGSPSKKFQFVEPESNELNHVCVLEDGVEDENDL</sequence>
<keyword evidence="5 13" id="KW-0547">Nucleotide-binding</keyword>
<dbReference type="Pfam" id="PF00069">
    <property type="entry name" value="Pkinase"/>
    <property type="match status" value="1"/>
</dbReference>
<evidence type="ECO:0000256" key="13">
    <source>
        <dbReference type="PROSITE-ProRule" id="PRU10141"/>
    </source>
</evidence>
<dbReference type="InterPro" id="IPR000719">
    <property type="entry name" value="Prot_kinase_dom"/>
</dbReference>
<dbReference type="EC" id="2.7.11.1" evidence="1"/>
<evidence type="ECO:0000256" key="12">
    <source>
        <dbReference type="ARBA" id="ARBA00048679"/>
    </source>
</evidence>
<evidence type="ECO:0000256" key="2">
    <source>
        <dbReference type="ARBA" id="ARBA00022527"/>
    </source>
</evidence>
<evidence type="ECO:0000256" key="8">
    <source>
        <dbReference type="ARBA" id="ARBA00022842"/>
    </source>
</evidence>
<dbReference type="GO" id="GO:0005524">
    <property type="term" value="F:ATP binding"/>
    <property type="evidence" value="ECO:0007669"/>
    <property type="project" value="UniProtKB-UniRule"/>
</dbReference>
<dbReference type="InterPro" id="IPR011009">
    <property type="entry name" value="Kinase-like_dom_sf"/>
</dbReference>
<evidence type="ECO:0000313" key="16">
    <source>
        <dbReference type="Proteomes" id="UP000186922"/>
    </source>
</evidence>
<dbReference type="OrthoDB" id="5337378at2759"/>
<dbReference type="Proteomes" id="UP000186922">
    <property type="component" value="Unassembled WGS sequence"/>
</dbReference>
<dbReference type="PANTHER" id="PTHR11042">
    <property type="entry name" value="EUKARYOTIC TRANSLATION INITIATION FACTOR 2-ALPHA KINASE EIF2-ALPHA KINASE -RELATED"/>
    <property type="match status" value="1"/>
</dbReference>